<dbReference type="GO" id="GO:0071986">
    <property type="term" value="C:Ragulator complex"/>
    <property type="evidence" value="ECO:0007669"/>
    <property type="project" value="InterPro"/>
</dbReference>
<dbReference type="GO" id="GO:0031902">
    <property type="term" value="C:late endosome membrane"/>
    <property type="evidence" value="ECO:0007669"/>
    <property type="project" value="UniProtKB-SubCell"/>
</dbReference>
<evidence type="ECO:0000256" key="7">
    <source>
        <dbReference type="ARBA" id="ARBA00023136"/>
    </source>
</evidence>
<protein>
    <recommendedName>
        <fullName evidence="4">Ragulator complex protein LAMTOR1</fullName>
    </recommendedName>
    <alternativeName>
        <fullName evidence="11">Late endosomal/lysosomal adaptor and MAPK and MTOR activator 1</fullName>
    </alternativeName>
</protein>
<dbReference type="GO" id="GO:0043410">
    <property type="term" value="P:positive regulation of MAPK cascade"/>
    <property type="evidence" value="ECO:0007669"/>
    <property type="project" value="InterPro"/>
</dbReference>
<keyword evidence="10" id="KW-0449">Lipoprotein</keyword>
<dbReference type="GO" id="GO:0005085">
    <property type="term" value="F:guanyl-nucleotide exchange factor activity"/>
    <property type="evidence" value="ECO:0007669"/>
    <property type="project" value="TreeGrafter"/>
</dbReference>
<keyword evidence="9" id="KW-0458">Lysosome</keyword>
<evidence type="ECO:0000256" key="1">
    <source>
        <dbReference type="ARBA" id="ARBA00004122"/>
    </source>
</evidence>
<gene>
    <name evidence="12" type="ORF">CLUMA_CG001754</name>
</gene>
<dbReference type="EMBL" id="CVRI01000006">
    <property type="protein sequence ID" value="CRK87968.1"/>
    <property type="molecule type" value="Genomic_DNA"/>
</dbReference>
<keyword evidence="5" id="KW-0519">Myristate</keyword>
<evidence type="ECO:0000256" key="10">
    <source>
        <dbReference type="ARBA" id="ARBA00023288"/>
    </source>
</evidence>
<dbReference type="GO" id="GO:0060090">
    <property type="term" value="F:molecular adaptor activity"/>
    <property type="evidence" value="ECO:0007669"/>
    <property type="project" value="TreeGrafter"/>
</dbReference>
<evidence type="ECO:0000256" key="3">
    <source>
        <dbReference type="ARBA" id="ARBA00010861"/>
    </source>
</evidence>
<evidence type="ECO:0000313" key="13">
    <source>
        <dbReference type="Proteomes" id="UP000183832"/>
    </source>
</evidence>
<evidence type="ECO:0000256" key="2">
    <source>
        <dbReference type="ARBA" id="ARBA00004577"/>
    </source>
</evidence>
<dbReference type="GO" id="GO:0007040">
    <property type="term" value="P:lysosome organization"/>
    <property type="evidence" value="ECO:0007669"/>
    <property type="project" value="InterPro"/>
</dbReference>
<dbReference type="OrthoDB" id="5562028at2759"/>
<dbReference type="GO" id="GO:0045121">
    <property type="term" value="C:membrane raft"/>
    <property type="evidence" value="ECO:0007669"/>
    <property type="project" value="InterPro"/>
</dbReference>
<evidence type="ECO:0000256" key="6">
    <source>
        <dbReference type="ARBA" id="ARBA00022753"/>
    </source>
</evidence>
<keyword evidence="7" id="KW-0472">Membrane</keyword>
<dbReference type="GO" id="GO:0032008">
    <property type="term" value="P:positive regulation of TOR signaling"/>
    <property type="evidence" value="ECO:0007669"/>
    <property type="project" value="InterPro"/>
</dbReference>
<evidence type="ECO:0000256" key="11">
    <source>
        <dbReference type="ARBA" id="ARBA00032695"/>
    </source>
</evidence>
<dbReference type="PANTHER" id="PTHR13401">
    <property type="entry name" value="RAGULATOR COMPLEX PROTEIN LAMTOR1"/>
    <property type="match status" value="1"/>
</dbReference>
<keyword evidence="6" id="KW-0967">Endosome</keyword>
<dbReference type="AlphaFoldDB" id="A0A1J1HIU0"/>
<dbReference type="GO" id="GO:0071230">
    <property type="term" value="P:cellular response to amino acid stimulus"/>
    <property type="evidence" value="ECO:0007669"/>
    <property type="project" value="InterPro"/>
</dbReference>
<sequence length="180" mass="20565">MDYIRSAMQSIAACCLNCQEETTRAGEPTERTALLIEQQQRRNIANSPQIRRISEEDIEYASSLPKRDEQTALNRIVQETNSNIIDVSALDTHLLEPSEYNDRVKLYAQRIAHQWNSIQYLDTKYNGLLKDVPNADVLLASNPKVEEINMIKNFVKDAAQAINEMKVENNDELVVPFLIT</sequence>
<evidence type="ECO:0000313" key="12">
    <source>
        <dbReference type="EMBL" id="CRK87968.1"/>
    </source>
</evidence>
<evidence type="ECO:0000256" key="5">
    <source>
        <dbReference type="ARBA" id="ARBA00022707"/>
    </source>
</evidence>
<dbReference type="GO" id="GO:0042632">
    <property type="term" value="P:cholesterol homeostasis"/>
    <property type="evidence" value="ECO:0007669"/>
    <property type="project" value="InterPro"/>
</dbReference>
<dbReference type="Proteomes" id="UP000183832">
    <property type="component" value="Unassembled WGS sequence"/>
</dbReference>
<evidence type="ECO:0000256" key="9">
    <source>
        <dbReference type="ARBA" id="ARBA00023228"/>
    </source>
</evidence>
<dbReference type="Pfam" id="PF15454">
    <property type="entry name" value="LAMTOR"/>
    <property type="match status" value="1"/>
</dbReference>
<dbReference type="SMART" id="SM01262">
    <property type="entry name" value="LAMTOR"/>
    <property type="match status" value="1"/>
</dbReference>
<dbReference type="GO" id="GO:0001919">
    <property type="term" value="P:regulation of receptor recycling"/>
    <property type="evidence" value="ECO:0007669"/>
    <property type="project" value="InterPro"/>
</dbReference>
<dbReference type="PANTHER" id="PTHR13401:SF2">
    <property type="entry name" value="RAGULATOR COMPLEX PROTEIN LAMTOR1"/>
    <property type="match status" value="1"/>
</dbReference>
<proteinExistence type="inferred from homology"/>
<keyword evidence="8" id="KW-0564">Palmitate</keyword>
<dbReference type="InterPro" id="IPR028209">
    <property type="entry name" value="LAMTOR1/MEH1"/>
</dbReference>
<comment type="similarity">
    <text evidence="3">Belongs to the LAMTOR1 family.</text>
</comment>
<comment type="subcellular location">
    <subcellularLocation>
        <location evidence="2">Late endosome membrane</location>
        <topology evidence="2">Lipid-anchor</topology>
        <orientation evidence="2">Cytoplasmic side</orientation>
    </subcellularLocation>
    <subcellularLocation>
        <location evidence="1">Lysosome membrane</location>
        <topology evidence="1">Lipid-anchor</topology>
        <orientation evidence="1">Cytoplasmic side</orientation>
    </subcellularLocation>
</comment>
<keyword evidence="13" id="KW-1185">Reference proteome</keyword>
<dbReference type="GO" id="GO:0005765">
    <property type="term" value="C:lysosomal membrane"/>
    <property type="evidence" value="ECO:0007669"/>
    <property type="project" value="UniProtKB-SubCell"/>
</dbReference>
<name>A0A1J1HIU0_9DIPT</name>
<dbReference type="GO" id="GO:0016197">
    <property type="term" value="P:endosomal transport"/>
    <property type="evidence" value="ECO:0007669"/>
    <property type="project" value="InterPro"/>
</dbReference>
<accession>A0A1J1HIU0</accession>
<dbReference type="STRING" id="568069.A0A1J1HIU0"/>
<organism evidence="12 13">
    <name type="scientific">Clunio marinus</name>
    <dbReference type="NCBI Taxonomy" id="568069"/>
    <lineage>
        <taxon>Eukaryota</taxon>
        <taxon>Metazoa</taxon>
        <taxon>Ecdysozoa</taxon>
        <taxon>Arthropoda</taxon>
        <taxon>Hexapoda</taxon>
        <taxon>Insecta</taxon>
        <taxon>Pterygota</taxon>
        <taxon>Neoptera</taxon>
        <taxon>Endopterygota</taxon>
        <taxon>Diptera</taxon>
        <taxon>Nematocera</taxon>
        <taxon>Chironomoidea</taxon>
        <taxon>Chironomidae</taxon>
        <taxon>Clunio</taxon>
    </lineage>
</organism>
<reference evidence="12 13" key="1">
    <citation type="submission" date="2015-04" db="EMBL/GenBank/DDBJ databases">
        <authorList>
            <person name="Syromyatnikov M.Y."/>
            <person name="Popov V.N."/>
        </authorList>
    </citation>
    <scope>NUCLEOTIDE SEQUENCE [LARGE SCALE GENOMIC DNA]</scope>
</reference>
<evidence type="ECO:0000256" key="4">
    <source>
        <dbReference type="ARBA" id="ARBA00016099"/>
    </source>
</evidence>
<evidence type="ECO:0000256" key="8">
    <source>
        <dbReference type="ARBA" id="ARBA00023139"/>
    </source>
</evidence>